<dbReference type="InterPro" id="IPR047650">
    <property type="entry name" value="Transpos_IS110"/>
</dbReference>
<dbReference type="PANTHER" id="PTHR33055">
    <property type="entry name" value="TRANSPOSASE FOR INSERTION SEQUENCE ELEMENT IS1111A"/>
    <property type="match status" value="1"/>
</dbReference>
<feature type="domain" description="Transposase IS110-like N-terminal" evidence="1">
    <location>
        <begin position="12"/>
        <end position="147"/>
    </location>
</feature>
<reference evidence="3" key="1">
    <citation type="submission" date="2022-10" db="EMBL/GenBank/DDBJ databases">
        <title>Chitiniphilus purpureus sp. nov., a novel chitin-degrading bacterium isolated from crawfish pond sediment.</title>
        <authorList>
            <person name="Li K."/>
        </authorList>
    </citation>
    <scope>NUCLEOTIDE SEQUENCE</scope>
    <source>
        <strain evidence="3">CD1</strain>
    </source>
</reference>
<evidence type="ECO:0000259" key="2">
    <source>
        <dbReference type="Pfam" id="PF02371"/>
    </source>
</evidence>
<organism evidence="3 5">
    <name type="scientific">Chitiniphilus purpureus</name>
    <dbReference type="NCBI Taxonomy" id="2981137"/>
    <lineage>
        <taxon>Bacteria</taxon>
        <taxon>Pseudomonadati</taxon>
        <taxon>Pseudomonadota</taxon>
        <taxon>Betaproteobacteria</taxon>
        <taxon>Neisseriales</taxon>
        <taxon>Chitinibacteraceae</taxon>
        <taxon>Chitiniphilus</taxon>
    </lineage>
</organism>
<feature type="domain" description="Transposase IS116/IS110/IS902 C-terminal" evidence="2">
    <location>
        <begin position="216"/>
        <end position="295"/>
    </location>
</feature>
<dbReference type="PANTHER" id="PTHR33055:SF3">
    <property type="entry name" value="PUTATIVE TRANSPOSASE FOR IS117-RELATED"/>
    <property type="match status" value="1"/>
</dbReference>
<evidence type="ECO:0000313" key="5">
    <source>
        <dbReference type="Proteomes" id="UP001061302"/>
    </source>
</evidence>
<dbReference type="EMBL" id="CP106753">
    <property type="protein sequence ID" value="UXY16949.1"/>
    <property type="molecule type" value="Genomic_DNA"/>
</dbReference>
<dbReference type="EMBL" id="CP106753">
    <property type="protein sequence ID" value="UXY16953.1"/>
    <property type="molecule type" value="Genomic_DNA"/>
</dbReference>
<protein>
    <submittedName>
        <fullName evidence="3">IS110 family transposase</fullName>
    </submittedName>
</protein>
<dbReference type="InterPro" id="IPR003346">
    <property type="entry name" value="Transposase_20"/>
</dbReference>
<accession>A0ABY6DRE8</accession>
<dbReference type="Proteomes" id="UP001061302">
    <property type="component" value="Chromosome"/>
</dbReference>
<dbReference type="RefSeq" id="WP_263126372.1">
    <property type="nucleotide sequence ID" value="NZ_CP106753.1"/>
</dbReference>
<dbReference type="Pfam" id="PF01548">
    <property type="entry name" value="DEDD_Tnp_IS110"/>
    <property type="match status" value="1"/>
</dbReference>
<keyword evidence="5" id="KW-1185">Reference proteome</keyword>
<dbReference type="InterPro" id="IPR002525">
    <property type="entry name" value="Transp_IS110-like_N"/>
</dbReference>
<evidence type="ECO:0000313" key="4">
    <source>
        <dbReference type="EMBL" id="UXY16953.1"/>
    </source>
</evidence>
<proteinExistence type="predicted"/>
<gene>
    <name evidence="3" type="ORF">N8I74_08040</name>
    <name evidence="4" type="ORF">N8I74_08070</name>
</gene>
<evidence type="ECO:0000259" key="1">
    <source>
        <dbReference type="Pfam" id="PF01548"/>
    </source>
</evidence>
<evidence type="ECO:0000313" key="3">
    <source>
        <dbReference type="EMBL" id="UXY16949.1"/>
    </source>
</evidence>
<dbReference type="NCBIfam" id="NF033542">
    <property type="entry name" value="transpos_IS110"/>
    <property type="match status" value="1"/>
</dbReference>
<dbReference type="Pfam" id="PF02371">
    <property type="entry name" value="Transposase_20"/>
    <property type="match status" value="1"/>
</dbReference>
<name>A0ABY6DRE8_9NEIS</name>
<sequence>MRNKPVGATVYGIDLGKTTFHIVGLDAAGHPLQRITLSRNTIFTFFSNATAALIGMEACPGSQWLARKLESLGHTVRIIPAQFVKPYVKSNKNDLIDAAAIAEAVTRPTMRFVRARSVEQVELQALHRIRDRLIASRTRLINQIRAFCLEFGIPIRAGSSAFKLGLPQVLADETNDLTPSMRDILQDLANELGQIEHRVNDITEHINAIATRSEIARRLTSIPGVGSLGATAILAAVGDGHQFHKARDLAAWLGLVPAQYSTGGKPTLLGISKRGNSYIRRLLIHGARSCVLHLDRSKDRLGEWIARLEARMHANKVVVALANKLARIVWAILNHPGALYLRDGQISTRTHQHEGGIA</sequence>